<feature type="domain" description="Integrase catalytic" evidence="3">
    <location>
        <begin position="121"/>
        <end position="289"/>
    </location>
</feature>
<dbReference type="SUPFAM" id="SSF53098">
    <property type="entry name" value="Ribonuclease H-like"/>
    <property type="match status" value="1"/>
</dbReference>
<dbReference type="PANTHER" id="PTHR46889">
    <property type="entry name" value="TRANSPOSASE INSF FOR INSERTION SEQUENCE IS3B-RELATED"/>
    <property type="match status" value="1"/>
</dbReference>
<dbReference type="GO" id="GO:0003676">
    <property type="term" value="F:nucleic acid binding"/>
    <property type="evidence" value="ECO:0007669"/>
    <property type="project" value="InterPro"/>
</dbReference>
<evidence type="ECO:0000256" key="2">
    <source>
        <dbReference type="SAM" id="MobiDB-lite"/>
    </source>
</evidence>
<evidence type="ECO:0000313" key="5">
    <source>
        <dbReference type="Proteomes" id="UP000477722"/>
    </source>
</evidence>
<dbReference type="Pfam" id="PF13333">
    <property type="entry name" value="rve_2"/>
    <property type="match status" value="1"/>
</dbReference>
<dbReference type="InterPro" id="IPR012337">
    <property type="entry name" value="RNaseH-like_sf"/>
</dbReference>
<keyword evidence="5" id="KW-1185">Reference proteome</keyword>
<sequence>MNVHPFIEAEKQAGHSVKRACELLKVSRAAFYARRTGTPGPRAVRDAELTGRISEVRQSSRGTYGAPRIHAALRGEGTACGRRRVVRLIRAAGLTGRHRPPRHRTTVPDPAALIRPDLVARDFQPDPTAADNRWCGDITYVPTEEGWLYLATVIDIATRRVVGWATADHLRTSLVADALRAACHQRRPPARVIFHSDRGCQYTSREFAALAQGFGIRLSVGRTGQCWDNALAESFFATLKRELPCDRPWPSRATARTAIFEWIESWYNLKRLHSSLGLACPLCCGRRQEQIRKLEQDLDGELLVRGGVKHPMQLTSLGKKVVAAAAPYTDQSGDLHGPRHKPKALAAPEPRQPAGMSNGESGPFLLRGPRGIWIMGGGVLRPRRGARSRADGRTRRRVRPGGRGCGTSWGRPRGPSPSRRRECSPRGRSRGRA</sequence>
<evidence type="ECO:0000256" key="1">
    <source>
        <dbReference type="ARBA" id="ARBA00002286"/>
    </source>
</evidence>
<organism evidence="4 5">
    <name type="scientific">Streptomyces boncukensis</name>
    <dbReference type="NCBI Taxonomy" id="2711219"/>
    <lineage>
        <taxon>Bacteria</taxon>
        <taxon>Bacillati</taxon>
        <taxon>Actinomycetota</taxon>
        <taxon>Actinomycetes</taxon>
        <taxon>Kitasatosporales</taxon>
        <taxon>Streptomycetaceae</taxon>
        <taxon>Streptomyces</taxon>
    </lineage>
</organism>
<comment type="function">
    <text evidence="1">Involved in the transposition of the insertion sequence.</text>
</comment>
<dbReference type="AlphaFoldDB" id="A0A6G4X1C1"/>
<dbReference type="InterPro" id="IPR036397">
    <property type="entry name" value="RNaseH_sf"/>
</dbReference>
<reference evidence="4 5" key="1">
    <citation type="submission" date="2020-02" db="EMBL/GenBank/DDBJ databases">
        <title>Whole-genome analyses of novel actinobacteria.</title>
        <authorList>
            <person name="Sahin N."/>
            <person name="Tatar D."/>
        </authorList>
    </citation>
    <scope>NUCLEOTIDE SEQUENCE [LARGE SCALE GENOMIC DNA]</scope>
    <source>
        <strain evidence="4 5">SB3404</strain>
    </source>
</reference>
<proteinExistence type="predicted"/>
<dbReference type="PANTHER" id="PTHR46889:SF4">
    <property type="entry name" value="TRANSPOSASE INSO FOR INSERTION SEQUENCE ELEMENT IS911B-RELATED"/>
    <property type="match status" value="1"/>
</dbReference>
<dbReference type="NCBIfam" id="NF033516">
    <property type="entry name" value="transpos_IS3"/>
    <property type="match status" value="1"/>
</dbReference>
<dbReference type="EMBL" id="JAAKZZ010000290">
    <property type="protein sequence ID" value="NGO71336.1"/>
    <property type="molecule type" value="Genomic_DNA"/>
</dbReference>
<dbReference type="InterPro" id="IPR050900">
    <property type="entry name" value="Transposase_IS3/IS150/IS904"/>
</dbReference>
<dbReference type="Gene3D" id="3.30.420.10">
    <property type="entry name" value="Ribonuclease H-like superfamily/Ribonuclease H"/>
    <property type="match status" value="1"/>
</dbReference>
<dbReference type="GO" id="GO:0015074">
    <property type="term" value="P:DNA integration"/>
    <property type="evidence" value="ECO:0007669"/>
    <property type="project" value="InterPro"/>
</dbReference>
<dbReference type="Proteomes" id="UP000477722">
    <property type="component" value="Unassembled WGS sequence"/>
</dbReference>
<dbReference type="Pfam" id="PF00665">
    <property type="entry name" value="rve"/>
    <property type="match status" value="1"/>
</dbReference>
<accession>A0A6G4X1C1</accession>
<evidence type="ECO:0000259" key="3">
    <source>
        <dbReference type="PROSITE" id="PS50994"/>
    </source>
</evidence>
<evidence type="ECO:0000313" key="4">
    <source>
        <dbReference type="EMBL" id="NGO71336.1"/>
    </source>
</evidence>
<dbReference type="PROSITE" id="PS50994">
    <property type="entry name" value="INTEGRASE"/>
    <property type="match status" value="1"/>
</dbReference>
<dbReference type="InterPro" id="IPR025948">
    <property type="entry name" value="HTH-like_dom"/>
</dbReference>
<protein>
    <submittedName>
        <fullName evidence="4">IS3 family transposase</fullName>
    </submittedName>
</protein>
<feature type="region of interest" description="Disordered" evidence="2">
    <location>
        <begin position="329"/>
        <end position="363"/>
    </location>
</feature>
<dbReference type="InterPro" id="IPR048020">
    <property type="entry name" value="Transpos_IS3"/>
</dbReference>
<name>A0A6G4X1C1_9ACTN</name>
<comment type="caution">
    <text evidence="4">The sequence shown here is derived from an EMBL/GenBank/DDBJ whole genome shotgun (WGS) entry which is preliminary data.</text>
</comment>
<dbReference type="Pfam" id="PF13276">
    <property type="entry name" value="HTH_21"/>
    <property type="match status" value="1"/>
</dbReference>
<feature type="region of interest" description="Disordered" evidence="2">
    <location>
        <begin position="382"/>
        <end position="433"/>
    </location>
</feature>
<gene>
    <name evidence="4" type="ORF">G5C65_23880</name>
</gene>
<dbReference type="InterPro" id="IPR001584">
    <property type="entry name" value="Integrase_cat-core"/>
</dbReference>